<keyword evidence="6 11" id="KW-0732">Signal</keyword>
<dbReference type="Pfam" id="PF00263">
    <property type="entry name" value="Secretin"/>
    <property type="match status" value="1"/>
</dbReference>
<evidence type="ECO:0000259" key="13">
    <source>
        <dbReference type="Pfam" id="PF03958"/>
    </source>
</evidence>
<proteinExistence type="inferred from homology"/>
<comment type="similarity">
    <text evidence="2">Belongs to the bacterial secretin family. GSP D subfamily.</text>
</comment>
<dbReference type="Pfam" id="PF21305">
    <property type="entry name" value="type_II_gspD_N0"/>
    <property type="match status" value="1"/>
</dbReference>
<feature type="domain" description="GspD-like N0" evidence="14">
    <location>
        <begin position="49"/>
        <end position="118"/>
    </location>
</feature>
<feature type="domain" description="NolW-like" evidence="13">
    <location>
        <begin position="146"/>
        <end position="202"/>
    </location>
</feature>
<dbReference type="PROSITE" id="PS00875">
    <property type="entry name" value="T2SP_D"/>
    <property type="match status" value="1"/>
</dbReference>
<evidence type="ECO:0000256" key="2">
    <source>
        <dbReference type="ARBA" id="ARBA00006980"/>
    </source>
</evidence>
<feature type="domain" description="NolW-like" evidence="13">
    <location>
        <begin position="209"/>
        <end position="280"/>
    </location>
</feature>
<dbReference type="GO" id="GO:0015628">
    <property type="term" value="P:protein secretion by the type II secretion system"/>
    <property type="evidence" value="ECO:0007669"/>
    <property type="project" value="InterPro"/>
</dbReference>
<dbReference type="GO" id="GO:0015627">
    <property type="term" value="C:type II protein secretion system complex"/>
    <property type="evidence" value="ECO:0007669"/>
    <property type="project" value="InterPro"/>
</dbReference>
<dbReference type="PANTHER" id="PTHR30332">
    <property type="entry name" value="PROBABLE GENERAL SECRETION PATHWAY PROTEIN D"/>
    <property type="match status" value="1"/>
</dbReference>
<evidence type="ECO:0000256" key="1">
    <source>
        <dbReference type="ARBA" id="ARBA00004442"/>
    </source>
</evidence>
<dbReference type="Proteomes" id="UP000004931">
    <property type="component" value="Unassembled WGS sequence"/>
</dbReference>
<evidence type="ECO:0000313" key="16">
    <source>
        <dbReference type="Proteomes" id="UP000004931"/>
    </source>
</evidence>
<dbReference type="PRINTS" id="PR00811">
    <property type="entry name" value="BCTERIALGSPD"/>
</dbReference>
<dbReference type="PANTHER" id="PTHR30332:SF24">
    <property type="entry name" value="SECRETIN GSPD-RELATED"/>
    <property type="match status" value="1"/>
</dbReference>
<keyword evidence="9" id="KW-0998">Cell outer membrane</keyword>
<name>A0YG33_9GAMM</name>
<evidence type="ECO:0000256" key="4">
    <source>
        <dbReference type="ARBA" id="ARBA00022452"/>
    </source>
</evidence>
<comment type="subcellular location">
    <subcellularLocation>
        <location evidence="1 10">Cell outer membrane</location>
    </subcellularLocation>
</comment>
<keyword evidence="4" id="KW-1134">Transmembrane beta strand</keyword>
<organism evidence="15 16">
    <name type="scientific">marine gamma proteobacterium HTCC2143</name>
    <dbReference type="NCBI Taxonomy" id="247633"/>
    <lineage>
        <taxon>Bacteria</taxon>
        <taxon>Pseudomonadati</taxon>
        <taxon>Pseudomonadota</taxon>
        <taxon>Gammaproteobacteria</taxon>
        <taxon>Cellvibrionales</taxon>
        <taxon>Spongiibacteraceae</taxon>
        <taxon>BD1-7 clade</taxon>
    </lineage>
</organism>
<feature type="domain" description="Type II/III secretion system secretin-like" evidence="12">
    <location>
        <begin position="454"/>
        <end position="623"/>
    </location>
</feature>
<keyword evidence="3 10" id="KW-0813">Transport</keyword>
<feature type="chain" id="PRO_5002630952" evidence="11">
    <location>
        <begin position="37"/>
        <end position="689"/>
    </location>
</feature>
<keyword evidence="8" id="KW-0472">Membrane</keyword>
<dbReference type="InterPro" id="IPR004845">
    <property type="entry name" value="T2SS_GspD_CS"/>
</dbReference>
<evidence type="ECO:0000256" key="7">
    <source>
        <dbReference type="ARBA" id="ARBA00022927"/>
    </source>
</evidence>
<dbReference type="InterPro" id="IPR049371">
    <property type="entry name" value="GspD-like_N0"/>
</dbReference>
<evidence type="ECO:0000256" key="10">
    <source>
        <dbReference type="RuleBase" id="RU004004"/>
    </source>
</evidence>
<gene>
    <name evidence="15" type="ORF">GP2143_02030</name>
</gene>
<dbReference type="STRING" id="247633.GP2143_02030"/>
<evidence type="ECO:0000256" key="11">
    <source>
        <dbReference type="SAM" id="SignalP"/>
    </source>
</evidence>
<evidence type="ECO:0000256" key="9">
    <source>
        <dbReference type="ARBA" id="ARBA00023237"/>
    </source>
</evidence>
<evidence type="ECO:0000256" key="5">
    <source>
        <dbReference type="ARBA" id="ARBA00022692"/>
    </source>
</evidence>
<dbReference type="NCBIfam" id="TIGR02517">
    <property type="entry name" value="type_II_gspD"/>
    <property type="match status" value="1"/>
</dbReference>
<dbReference type="Gene3D" id="3.30.1370.120">
    <property type="match status" value="3"/>
</dbReference>
<dbReference type="GO" id="GO:0009279">
    <property type="term" value="C:cell outer membrane"/>
    <property type="evidence" value="ECO:0007669"/>
    <property type="project" value="UniProtKB-SubCell"/>
</dbReference>
<evidence type="ECO:0000259" key="14">
    <source>
        <dbReference type="Pfam" id="PF21305"/>
    </source>
</evidence>
<accession>A0YG33</accession>
<feature type="domain" description="NolW-like" evidence="13">
    <location>
        <begin position="284"/>
        <end position="362"/>
    </location>
</feature>
<feature type="signal peptide" evidence="11">
    <location>
        <begin position="1"/>
        <end position="36"/>
    </location>
</feature>
<dbReference type="eggNOG" id="COG1450">
    <property type="taxonomic scope" value="Bacteria"/>
</dbReference>
<dbReference type="InterPro" id="IPR004846">
    <property type="entry name" value="T2SS/T3SS_dom"/>
</dbReference>
<keyword evidence="16" id="KW-1185">Reference proteome</keyword>
<dbReference type="InterPro" id="IPR038591">
    <property type="entry name" value="NolW-like_sf"/>
</dbReference>
<sequence>MRLIASTKKLVLKSSRWLILSSIVVFSVGLVEQAQATDEESLTQQTWTVNFKDTDIQELIRFVAKASERTIIVDPKVKGKVQVISANPVNAEELYALFLSILEIHGFAAVDSGDITRIIPSKDARAAPVPVIRDQESLSTSSEIVTQVIQLENISAQKLIPVLRPLVPQQGHMAAYGPSNAIIISDTMANINRIRQVIESIDLSAVEKTEIIPLEYASAEEIVRMLQQLQKTESAKGQADVKKLTLVADKRTNSILVAGDELERQRLESLITHLDTPLAQSGNVKVIYLKYADATELSVVLSKVAQNMERMSENNEKTRLAGKSEATIEADDGTNSLIVTAEADTMQLLLAVVAKLDIRRAQVQVEVIIVEMTDNDGRDLGVEWLFINDSGGYGASNNSGLGSTIAGAAFETNNNGSSVDARGGIAEAIGGAAGQVLGIGRLDDDLSFNVVVNALQQNSEANILSTPSLLTLDNEEASFVVGQSIPFVTGSYTATGSSSSNPDNPFQTVERENVGITLRVTPQINEGDSLILAISQEVSNVIGTSTILNSNPITSERKIETTILADNGQTIVLGGLIEDNITESIQKVPILGDIPFLGRLFRSTSTSVGKKNLLIFLRPTIVRDKRQMDNVTAGKYRLIREQQLREIDEGVNLIDDRTLPLLPEWQEQLEQLQEIQESDVRAGRQSISN</sequence>
<evidence type="ECO:0000256" key="3">
    <source>
        <dbReference type="ARBA" id="ARBA00022448"/>
    </source>
</evidence>
<dbReference type="EMBL" id="AAVT01000009">
    <property type="protein sequence ID" value="EAW30283.1"/>
    <property type="molecule type" value="Genomic_DNA"/>
</dbReference>
<dbReference type="InterPro" id="IPR013356">
    <property type="entry name" value="T2SS_GspD"/>
</dbReference>
<dbReference type="AlphaFoldDB" id="A0YG33"/>
<dbReference type="InterPro" id="IPR001775">
    <property type="entry name" value="GspD/PilQ"/>
</dbReference>
<evidence type="ECO:0000259" key="12">
    <source>
        <dbReference type="Pfam" id="PF00263"/>
    </source>
</evidence>
<dbReference type="InterPro" id="IPR005644">
    <property type="entry name" value="NolW-like"/>
</dbReference>
<keyword evidence="7" id="KW-0653">Protein transport</keyword>
<dbReference type="OrthoDB" id="9775455at2"/>
<comment type="caution">
    <text evidence="15">The sequence shown here is derived from an EMBL/GenBank/DDBJ whole genome shotgun (WGS) entry which is preliminary data.</text>
</comment>
<evidence type="ECO:0000256" key="8">
    <source>
        <dbReference type="ARBA" id="ARBA00023136"/>
    </source>
</evidence>
<reference evidence="15 16" key="1">
    <citation type="journal article" date="2010" name="J. Bacteriol.">
        <title>Genome sequence of the oligotrophic marine Gammaproteobacterium HTCC2143, isolated from the Oregon Coast.</title>
        <authorList>
            <person name="Oh H.M."/>
            <person name="Kang I."/>
            <person name="Ferriera S."/>
            <person name="Giovannoni S.J."/>
            <person name="Cho J.C."/>
        </authorList>
    </citation>
    <scope>NUCLEOTIDE SEQUENCE [LARGE SCALE GENOMIC DNA]</scope>
    <source>
        <strain evidence="15 16">HTCC2143</strain>
    </source>
</reference>
<evidence type="ECO:0000313" key="15">
    <source>
        <dbReference type="EMBL" id="EAW30283.1"/>
    </source>
</evidence>
<protein>
    <submittedName>
        <fullName evidence="15">General secretion pathway protein D</fullName>
    </submittedName>
</protein>
<keyword evidence="5" id="KW-0812">Transmembrane</keyword>
<dbReference type="InterPro" id="IPR050810">
    <property type="entry name" value="Bact_Secretion_Sys_Channel"/>
</dbReference>
<evidence type="ECO:0000256" key="6">
    <source>
        <dbReference type="ARBA" id="ARBA00022729"/>
    </source>
</evidence>
<dbReference type="Pfam" id="PF03958">
    <property type="entry name" value="Secretin_N"/>
    <property type="match status" value="3"/>
</dbReference>